<evidence type="ECO:0000256" key="3">
    <source>
        <dbReference type="ARBA" id="ARBA00022832"/>
    </source>
</evidence>
<evidence type="ECO:0000256" key="6">
    <source>
        <dbReference type="ARBA" id="ARBA00032875"/>
    </source>
</evidence>
<comment type="caution">
    <text evidence="8">The sequence shown here is derived from an EMBL/GenBank/DDBJ whole genome shotgun (WGS) entry which is preliminary data.</text>
</comment>
<dbReference type="RefSeq" id="WP_311511354.1">
    <property type="nucleotide sequence ID" value="NZ_JAVREP010000005.1"/>
</dbReference>
<dbReference type="SUPFAM" id="SSF56801">
    <property type="entry name" value="Acetyl-CoA synthetase-like"/>
    <property type="match status" value="1"/>
</dbReference>
<dbReference type="InterPro" id="IPR045851">
    <property type="entry name" value="AMP-bd_C_sf"/>
</dbReference>
<keyword evidence="3" id="KW-0276">Fatty acid metabolism</keyword>
<dbReference type="PANTHER" id="PTHR43272">
    <property type="entry name" value="LONG-CHAIN-FATTY-ACID--COA LIGASE"/>
    <property type="match status" value="1"/>
</dbReference>
<gene>
    <name evidence="8" type="ORF">RM479_09440</name>
</gene>
<reference evidence="9" key="1">
    <citation type="submission" date="2023-07" db="EMBL/GenBank/DDBJ databases">
        <title>30 novel species of actinomycetes from the DSMZ collection.</title>
        <authorList>
            <person name="Nouioui I."/>
        </authorList>
    </citation>
    <scope>NUCLEOTIDE SEQUENCE [LARGE SCALE GENOMIC DNA]</scope>
    <source>
        <strain evidence="9">DSM 44743</strain>
    </source>
</reference>
<name>A0ABU2M7I8_9ACTN</name>
<protein>
    <recommendedName>
        <fullName evidence="6">Acyl-CoA synthetase</fullName>
    </recommendedName>
</protein>
<keyword evidence="4" id="KW-0443">Lipid metabolism</keyword>
<evidence type="ECO:0000256" key="2">
    <source>
        <dbReference type="ARBA" id="ARBA00022598"/>
    </source>
</evidence>
<keyword evidence="9" id="KW-1185">Reference proteome</keyword>
<evidence type="ECO:0000256" key="5">
    <source>
        <dbReference type="ARBA" id="ARBA00024484"/>
    </source>
</evidence>
<dbReference type="Gene3D" id="3.30.300.30">
    <property type="match status" value="1"/>
</dbReference>
<proteinExistence type="inferred from homology"/>
<dbReference type="PANTHER" id="PTHR43272:SF32">
    <property type="entry name" value="AMP-DEPENDENT SYNTHETASE_LIGASE DOMAIN-CONTAINING PROTEIN"/>
    <property type="match status" value="1"/>
</dbReference>
<dbReference type="Pfam" id="PF00501">
    <property type="entry name" value="AMP-binding"/>
    <property type="match status" value="1"/>
</dbReference>
<dbReference type="CDD" id="cd05907">
    <property type="entry name" value="VL_LC_FACS_like"/>
    <property type="match status" value="1"/>
</dbReference>
<keyword evidence="2" id="KW-0436">Ligase</keyword>
<evidence type="ECO:0000259" key="7">
    <source>
        <dbReference type="Pfam" id="PF00501"/>
    </source>
</evidence>
<evidence type="ECO:0000313" key="9">
    <source>
        <dbReference type="Proteomes" id="UP001183390"/>
    </source>
</evidence>
<dbReference type="Pfam" id="PF23562">
    <property type="entry name" value="AMP-binding_C_3"/>
    <property type="match status" value="1"/>
</dbReference>
<dbReference type="InterPro" id="IPR000873">
    <property type="entry name" value="AMP-dep_synth/lig_dom"/>
</dbReference>
<organism evidence="8 9">
    <name type="scientific">Nocardiopsis lambiniae</name>
    <dbReference type="NCBI Taxonomy" id="3075539"/>
    <lineage>
        <taxon>Bacteria</taxon>
        <taxon>Bacillati</taxon>
        <taxon>Actinomycetota</taxon>
        <taxon>Actinomycetes</taxon>
        <taxon>Streptosporangiales</taxon>
        <taxon>Nocardiopsidaceae</taxon>
        <taxon>Nocardiopsis</taxon>
    </lineage>
</organism>
<evidence type="ECO:0000256" key="4">
    <source>
        <dbReference type="ARBA" id="ARBA00023098"/>
    </source>
</evidence>
<evidence type="ECO:0000256" key="1">
    <source>
        <dbReference type="ARBA" id="ARBA00006432"/>
    </source>
</evidence>
<feature type="domain" description="AMP-dependent synthetase/ligase" evidence="7">
    <location>
        <begin position="15"/>
        <end position="423"/>
    </location>
</feature>
<comment type="catalytic activity">
    <reaction evidence="5">
        <text>a long-chain fatty acid + ATP + CoA = a long-chain fatty acyl-CoA + AMP + diphosphate</text>
        <dbReference type="Rhea" id="RHEA:15421"/>
        <dbReference type="ChEBI" id="CHEBI:30616"/>
        <dbReference type="ChEBI" id="CHEBI:33019"/>
        <dbReference type="ChEBI" id="CHEBI:57287"/>
        <dbReference type="ChEBI" id="CHEBI:57560"/>
        <dbReference type="ChEBI" id="CHEBI:83139"/>
        <dbReference type="ChEBI" id="CHEBI:456215"/>
        <dbReference type="EC" id="6.2.1.3"/>
    </reaction>
    <physiologicalReaction direction="left-to-right" evidence="5">
        <dbReference type="Rhea" id="RHEA:15422"/>
    </physiologicalReaction>
</comment>
<accession>A0ABU2M7I8</accession>
<comment type="similarity">
    <text evidence="1">Belongs to the ATP-dependent AMP-binding enzyme family.</text>
</comment>
<dbReference type="InterPro" id="IPR042099">
    <property type="entry name" value="ANL_N_sf"/>
</dbReference>
<dbReference type="InterPro" id="IPR020845">
    <property type="entry name" value="AMP-binding_CS"/>
</dbReference>
<dbReference type="Proteomes" id="UP001183390">
    <property type="component" value="Unassembled WGS sequence"/>
</dbReference>
<evidence type="ECO:0000313" key="8">
    <source>
        <dbReference type="EMBL" id="MDT0328635.1"/>
    </source>
</evidence>
<dbReference type="Gene3D" id="3.40.50.12780">
    <property type="entry name" value="N-terminal domain of ligase-like"/>
    <property type="match status" value="1"/>
</dbReference>
<dbReference type="EMBL" id="JAVREP010000005">
    <property type="protein sequence ID" value="MDT0328635.1"/>
    <property type="molecule type" value="Genomic_DNA"/>
</dbReference>
<sequence>MPPAVSPDHTLAHLLEHNATAHPDLPALSWRDGADWATLTWAEVNAAVARLAQGYAFLGLAPGDRALLMMGNRPEHWLSDLALVHIGAIPTTVYDTAAPEQVAYIVRHSRAKVAIVESAEVAAAWEPLVADPGTALESLVVVSGADPARGHLDYVPLAATPAGDAFERRHDLKPDDLLTVVYTSGTTGDPKGVAVTHRRMLANLAALNSLVDLPEHVDHICYLPLAHIAERDLGLYLPLLRASHVWMCDDPARLVETLRHVRPAQFFGVPRVWEKLTSALRAGIAALPEEYRSGIESAMEVGAEHTARLENGEPIPEDLAERFAAVGEPVLTPILEKVGLDRVVWASSASAPMPQDAVRFWAGLGVPIMDAWGLTESLGVATVNTPTAGFRLGSVGRPLDTVEVRVTEDGEVLLRGETVFDGYVDADGTVRSAADADGWFATGDIGRLDEDGHLWITDRKKEIIITSGGKNVSPALVENTLKEHPLVGQVYAHGDRRPYLVALVVPDREVTPVWAAARGIDTGGDWAELVAHPEVRAELERAVAEANARLNRAEQVKRHRVLVGEWGPDTGELTPSLKLRRRVIRDRYAAELNDLYGESTPLP</sequence>
<dbReference type="PROSITE" id="PS00455">
    <property type="entry name" value="AMP_BINDING"/>
    <property type="match status" value="1"/>
</dbReference>